<organism evidence="1 2">
    <name type="scientific">Molorchus minor</name>
    <dbReference type="NCBI Taxonomy" id="1323400"/>
    <lineage>
        <taxon>Eukaryota</taxon>
        <taxon>Metazoa</taxon>
        <taxon>Ecdysozoa</taxon>
        <taxon>Arthropoda</taxon>
        <taxon>Hexapoda</taxon>
        <taxon>Insecta</taxon>
        <taxon>Pterygota</taxon>
        <taxon>Neoptera</taxon>
        <taxon>Endopterygota</taxon>
        <taxon>Coleoptera</taxon>
        <taxon>Polyphaga</taxon>
        <taxon>Cucujiformia</taxon>
        <taxon>Chrysomeloidea</taxon>
        <taxon>Cerambycidae</taxon>
        <taxon>Lamiinae</taxon>
        <taxon>Monochamini</taxon>
        <taxon>Molorchus</taxon>
    </lineage>
</organism>
<dbReference type="EMBL" id="JAPWTJ010000832">
    <property type="protein sequence ID" value="KAJ8975388.1"/>
    <property type="molecule type" value="Genomic_DNA"/>
</dbReference>
<comment type="caution">
    <text evidence="1">The sequence shown here is derived from an EMBL/GenBank/DDBJ whole genome shotgun (WGS) entry which is preliminary data.</text>
</comment>
<name>A0ABQ9JBN7_9CUCU</name>
<sequence>MEGSGKFYAISVLCLFGFIKYDSSRAVFSKPYAFIMIKEEMQNKTCVGSLLLSSYLWHDW</sequence>
<protein>
    <submittedName>
        <fullName evidence="1">Uncharacterized protein</fullName>
    </submittedName>
</protein>
<gene>
    <name evidence="1" type="ORF">NQ317_008603</name>
</gene>
<dbReference type="Proteomes" id="UP001162164">
    <property type="component" value="Unassembled WGS sequence"/>
</dbReference>
<keyword evidence="2" id="KW-1185">Reference proteome</keyword>
<evidence type="ECO:0000313" key="2">
    <source>
        <dbReference type="Proteomes" id="UP001162164"/>
    </source>
</evidence>
<proteinExistence type="predicted"/>
<accession>A0ABQ9JBN7</accession>
<evidence type="ECO:0000313" key="1">
    <source>
        <dbReference type="EMBL" id="KAJ8975388.1"/>
    </source>
</evidence>
<reference evidence="1" key="1">
    <citation type="journal article" date="2023" name="Insect Mol. Biol.">
        <title>Genome sequencing provides insights into the evolution of gene families encoding plant cell wall-degrading enzymes in longhorned beetles.</title>
        <authorList>
            <person name="Shin N.R."/>
            <person name="Okamura Y."/>
            <person name="Kirsch R."/>
            <person name="Pauchet Y."/>
        </authorList>
    </citation>
    <scope>NUCLEOTIDE SEQUENCE</scope>
    <source>
        <strain evidence="1">MMC_N1</strain>
    </source>
</reference>